<proteinExistence type="predicted"/>
<dbReference type="AlphaFoldDB" id="A0A078AFW7"/>
<dbReference type="OrthoDB" id="311200at2759"/>
<keyword evidence="1" id="KW-0378">Hydrolase</keyword>
<protein>
    <submittedName>
        <fullName evidence="3">N-acylethanolamine-hydrolyzing acid amidase-like</fullName>
    </submittedName>
</protein>
<dbReference type="Gene3D" id="3.60.60.10">
    <property type="entry name" value="Penicillin V Acylase, Chain A"/>
    <property type="match status" value="1"/>
</dbReference>
<name>A0A078AFW7_STYLE</name>
<dbReference type="EMBL" id="CCKQ01009676">
    <property type="protein sequence ID" value="CDW81180.1"/>
    <property type="molecule type" value="Genomic_DNA"/>
</dbReference>
<keyword evidence="4" id="KW-1185">Reference proteome</keyword>
<dbReference type="InterPro" id="IPR029132">
    <property type="entry name" value="CBAH/NAAA_C"/>
</dbReference>
<dbReference type="Pfam" id="PF02275">
    <property type="entry name" value="CBAH"/>
    <property type="match status" value="1"/>
</dbReference>
<reference evidence="3 4" key="1">
    <citation type="submission" date="2014-06" db="EMBL/GenBank/DDBJ databases">
        <authorList>
            <person name="Swart Estienne"/>
        </authorList>
    </citation>
    <scope>NUCLEOTIDE SEQUENCE [LARGE SCALE GENOMIC DNA]</scope>
    <source>
        <strain evidence="3 4">130c</strain>
    </source>
</reference>
<dbReference type="GO" id="GO:0016810">
    <property type="term" value="F:hydrolase activity, acting on carbon-nitrogen (but not peptide) bonds"/>
    <property type="evidence" value="ECO:0007669"/>
    <property type="project" value="TreeGrafter"/>
</dbReference>
<evidence type="ECO:0000256" key="1">
    <source>
        <dbReference type="ARBA" id="ARBA00022801"/>
    </source>
</evidence>
<feature type="domain" description="Choloylglycine hydrolase/NAAA C-terminal" evidence="2">
    <location>
        <begin position="62"/>
        <end position="229"/>
    </location>
</feature>
<dbReference type="Proteomes" id="UP000039865">
    <property type="component" value="Unassembled WGS sequence"/>
</dbReference>
<dbReference type="InParanoid" id="A0A078AFW7"/>
<evidence type="ECO:0000313" key="4">
    <source>
        <dbReference type="Proteomes" id="UP000039865"/>
    </source>
</evidence>
<dbReference type="PANTHER" id="PTHR28583">
    <property type="entry name" value="ACID AMIDASE"/>
    <property type="match status" value="1"/>
</dbReference>
<dbReference type="PANTHER" id="PTHR28583:SF4">
    <property type="entry name" value="N-ACYLETHANOLAMINE-HYDROLYZING ACID AMIDASE"/>
    <property type="match status" value="1"/>
</dbReference>
<organism evidence="3 4">
    <name type="scientific">Stylonychia lemnae</name>
    <name type="common">Ciliate</name>
    <dbReference type="NCBI Taxonomy" id="5949"/>
    <lineage>
        <taxon>Eukaryota</taxon>
        <taxon>Sar</taxon>
        <taxon>Alveolata</taxon>
        <taxon>Ciliophora</taxon>
        <taxon>Intramacronucleata</taxon>
        <taxon>Spirotrichea</taxon>
        <taxon>Stichotrichia</taxon>
        <taxon>Sporadotrichida</taxon>
        <taxon>Oxytrichidae</taxon>
        <taxon>Stylonychinae</taxon>
        <taxon>Stylonychia</taxon>
    </lineage>
</organism>
<evidence type="ECO:0000313" key="3">
    <source>
        <dbReference type="EMBL" id="CDW81180.1"/>
    </source>
</evidence>
<sequence length="299" mass="34141">METLFIHSIAQTKQDFFKDNIDQFSEVNPHAYYAMETLAQKIGLETYQTFFVNSIVDFSSFCTSIVARMQNGTIIHARNLDFDFPDVLNRLVYLALYKVDGKIAAEAPSIAGYIGSYTGLRYDSFTVSYNVRFIRNLSNIEINMEKELAGVIPTAQLIQETLIQEGINFKQAVQKLSNTEINTPCYIIVGGIQKNDGIVITREREGVNHTNQLSDEQWYVAQTNMDYWLNKDVRYEQTKEGLDKVGQEAINLDNIVKQVLWQDGVLQSITIFSASLSAALNKNDIYLIKNENRYNLYSE</sequence>
<evidence type="ECO:0000259" key="2">
    <source>
        <dbReference type="Pfam" id="PF02275"/>
    </source>
</evidence>
<gene>
    <name evidence="3" type="primary">Contig19337.g20504</name>
    <name evidence="3" type="ORF">STYLEM_10190</name>
</gene>
<accession>A0A078AFW7</accession>